<protein>
    <submittedName>
        <fullName evidence="1">Uncharacterized protein</fullName>
    </submittedName>
</protein>
<evidence type="ECO:0000313" key="2">
    <source>
        <dbReference type="Proteomes" id="UP001198220"/>
    </source>
</evidence>
<proteinExistence type="predicted"/>
<sequence>MAREMEFRMERDGLIQAGDHVELKEDTANTMAGIMYYYTIKDAIAMSNNTKKKLHRFDGTVKSIEASESYWTVTVEIEE</sequence>
<gene>
    <name evidence="1" type="ORF">LKD36_00495</name>
</gene>
<name>A0AAE3D8F6_9FIRM</name>
<evidence type="ECO:0000313" key="1">
    <source>
        <dbReference type="EMBL" id="MCC2124653.1"/>
    </source>
</evidence>
<dbReference type="Proteomes" id="UP001198220">
    <property type="component" value="Unassembled WGS sequence"/>
</dbReference>
<keyword evidence="2" id="KW-1185">Reference proteome</keyword>
<organism evidence="1 2">
    <name type="scientific">Hominiventricola filiformis</name>
    <dbReference type="NCBI Taxonomy" id="2885352"/>
    <lineage>
        <taxon>Bacteria</taxon>
        <taxon>Bacillati</taxon>
        <taxon>Bacillota</taxon>
        <taxon>Clostridia</taxon>
        <taxon>Lachnospirales</taxon>
        <taxon>Lachnospiraceae</taxon>
        <taxon>Hominiventricola</taxon>
    </lineage>
</organism>
<comment type="caution">
    <text evidence="1">The sequence shown here is derived from an EMBL/GenBank/DDBJ whole genome shotgun (WGS) entry which is preliminary data.</text>
</comment>
<dbReference type="EMBL" id="JAJEPS010000001">
    <property type="protein sequence ID" value="MCC2124653.1"/>
    <property type="molecule type" value="Genomic_DNA"/>
</dbReference>
<accession>A0AAE3D8F6</accession>
<dbReference type="AlphaFoldDB" id="A0AAE3D8F6"/>
<reference evidence="1 2" key="1">
    <citation type="submission" date="2021-10" db="EMBL/GenBank/DDBJ databases">
        <title>Anaerobic single-cell dispensing facilitates the cultivation of human gut bacteria.</title>
        <authorList>
            <person name="Afrizal A."/>
        </authorList>
    </citation>
    <scope>NUCLEOTIDE SEQUENCE [LARGE SCALE GENOMIC DNA]</scope>
    <source>
        <strain evidence="1 2">CLA-AA-H276</strain>
    </source>
</reference>
<dbReference type="RefSeq" id="WP_118769616.1">
    <property type="nucleotide sequence ID" value="NZ_JAJEPS010000001.1"/>
</dbReference>